<organism evidence="1 2">
    <name type="scientific">Lactuca sativa</name>
    <name type="common">Garden lettuce</name>
    <dbReference type="NCBI Taxonomy" id="4236"/>
    <lineage>
        <taxon>Eukaryota</taxon>
        <taxon>Viridiplantae</taxon>
        <taxon>Streptophyta</taxon>
        <taxon>Embryophyta</taxon>
        <taxon>Tracheophyta</taxon>
        <taxon>Spermatophyta</taxon>
        <taxon>Magnoliopsida</taxon>
        <taxon>eudicotyledons</taxon>
        <taxon>Gunneridae</taxon>
        <taxon>Pentapetalae</taxon>
        <taxon>asterids</taxon>
        <taxon>campanulids</taxon>
        <taxon>Asterales</taxon>
        <taxon>Asteraceae</taxon>
        <taxon>Cichorioideae</taxon>
        <taxon>Cichorieae</taxon>
        <taxon>Lactucinae</taxon>
        <taxon>Lactuca</taxon>
    </lineage>
</organism>
<dbReference type="InterPro" id="IPR027417">
    <property type="entry name" value="P-loop_NTPase"/>
</dbReference>
<gene>
    <name evidence="1" type="ORF">LSAT_V11C100040220</name>
</gene>
<dbReference type="SUPFAM" id="SSF52540">
    <property type="entry name" value="P-loop containing nucleoside triphosphate hydrolases"/>
    <property type="match status" value="1"/>
</dbReference>
<dbReference type="PANTHER" id="PTHR10492">
    <property type="match status" value="1"/>
</dbReference>
<dbReference type="Proteomes" id="UP000235145">
    <property type="component" value="Unassembled WGS sequence"/>
</dbReference>
<dbReference type="EMBL" id="NBSK02000001">
    <property type="protein sequence ID" value="KAJ0224797.1"/>
    <property type="molecule type" value="Genomic_DNA"/>
</dbReference>
<dbReference type="PANTHER" id="PTHR10492:SF94">
    <property type="entry name" value="ATP-DEPENDENT DNA HELICASE"/>
    <property type="match status" value="1"/>
</dbReference>
<comment type="caution">
    <text evidence="1">The sequence shown here is derived from an EMBL/GenBank/DDBJ whole genome shotgun (WGS) entry which is preliminary data.</text>
</comment>
<accession>A0A9R1WDL7</accession>
<evidence type="ECO:0000313" key="2">
    <source>
        <dbReference type="Proteomes" id="UP000235145"/>
    </source>
</evidence>
<proteinExistence type="predicted"/>
<sequence length="208" mass="24571">MLSPSSLIIKLRLTINMRALIDQWFSDFLLQKSLNALIDAIFPSLESNRYESDYIILHAILSTRKDYIIFHAILSTRNDSVDEINDYLICRFHGEERIYYCFDEAIDDINNFYLMELLNTASVSHLPPHYIRVKHNFIDVEIAVGQHARKKIFFPRILLSPNEDDMFPFKLKRKQFPIQLCFAMTINKPHGQRYSECRYVYSKPSIRA</sequence>
<protein>
    <recommendedName>
        <fullName evidence="3">ATP-dependent DNA helicase</fullName>
    </recommendedName>
</protein>
<name>A0A9R1WDL7_LACSA</name>
<evidence type="ECO:0008006" key="3">
    <source>
        <dbReference type="Google" id="ProtNLM"/>
    </source>
</evidence>
<keyword evidence="2" id="KW-1185">Reference proteome</keyword>
<reference evidence="1 2" key="1">
    <citation type="journal article" date="2017" name="Nat. Commun.">
        <title>Genome assembly with in vitro proximity ligation data and whole-genome triplication in lettuce.</title>
        <authorList>
            <person name="Reyes-Chin-Wo S."/>
            <person name="Wang Z."/>
            <person name="Yang X."/>
            <person name="Kozik A."/>
            <person name="Arikit S."/>
            <person name="Song C."/>
            <person name="Xia L."/>
            <person name="Froenicke L."/>
            <person name="Lavelle D.O."/>
            <person name="Truco M.J."/>
            <person name="Xia R."/>
            <person name="Zhu S."/>
            <person name="Xu C."/>
            <person name="Xu H."/>
            <person name="Xu X."/>
            <person name="Cox K."/>
            <person name="Korf I."/>
            <person name="Meyers B.C."/>
            <person name="Michelmore R.W."/>
        </authorList>
    </citation>
    <scope>NUCLEOTIDE SEQUENCE [LARGE SCALE GENOMIC DNA]</scope>
    <source>
        <strain evidence="2">cv. Salinas</strain>
        <tissue evidence="1">Seedlings</tissue>
    </source>
</reference>
<evidence type="ECO:0000313" key="1">
    <source>
        <dbReference type="EMBL" id="KAJ0224797.1"/>
    </source>
</evidence>
<dbReference type="AlphaFoldDB" id="A0A9R1WDL7"/>